<keyword evidence="4 6" id="KW-0862">Zinc</keyword>
<evidence type="ECO:0000256" key="5">
    <source>
        <dbReference type="PROSITE-ProRule" id="PRU00042"/>
    </source>
</evidence>
<keyword evidence="1 6" id="KW-0479">Metal-binding</keyword>
<keyword evidence="3 5" id="KW-0863">Zinc-finger</keyword>
<feature type="domain" description="C2H2-type" evidence="7">
    <location>
        <begin position="270"/>
        <end position="297"/>
    </location>
</feature>
<evidence type="ECO:0008006" key="11">
    <source>
        <dbReference type="Google" id="ProtNLM"/>
    </source>
</evidence>
<accession>A0ABM1ZAR3</accession>
<sequence>MCEVESEVRMNPTVIKIEVPDPPLAEPEFYCRFCYSTEELVSIFPAKGDPHQQVIDLLKQLTTIELTVLDDLPSAICSQCCSKLEEFDHFRKQCLVHYEETKRARLTEKVASVEQEEDTSAQQHEMDVEQGGLSSMIDVESVKVEPIPVEVPSIKKTSKSAKQLKKERSSQLRDYRCRICLLFLTSKDAIKNHLHSHIDVERLQCLHCSKLFRNRQGLDTHMRTCYILSSFMCQNCDLLFNTKEELCVHENGSNCVTDVSNRETEPPRLYQCELCPKSFSTAKQLSNHKPVHSGAYACGKCGSNFHSSSSLKNHIERYHSLGLDEISTIVRCEPCQQTFVDATAYRGHCSRIHQHENDQKPPQLEKGKPFECDHCGKRFWSINTIRVHVQVHRQYRDCNQCSKSFRTVQQLKKHKLIAHPEKCPFCPKKYSCKQACRSHCNVIHGMIQIKLLDEHQAITYEWRKLMFKCAVCDKDYETFRDLKGHYEKKHPGDKVLIKCVYCQKHTSASKIGYAGHVTGNCGQTPKKLKYWH</sequence>
<dbReference type="PROSITE" id="PS50157">
    <property type="entry name" value="ZINC_FINGER_C2H2_2"/>
    <property type="match status" value="6"/>
</dbReference>
<evidence type="ECO:0000313" key="9">
    <source>
        <dbReference type="EnsemblMetazoa" id="AALFPA23_016681.P24342"/>
    </source>
</evidence>
<evidence type="ECO:0000313" key="10">
    <source>
        <dbReference type="Proteomes" id="UP000069940"/>
    </source>
</evidence>
<name>A0ABM1ZAR3_AEDAL</name>
<keyword evidence="10" id="KW-1185">Reference proteome</keyword>
<dbReference type="PANTHER" id="PTHR24379:SF121">
    <property type="entry name" value="C2H2-TYPE DOMAIN-CONTAINING PROTEIN"/>
    <property type="match status" value="1"/>
</dbReference>
<evidence type="ECO:0000256" key="2">
    <source>
        <dbReference type="ARBA" id="ARBA00022737"/>
    </source>
</evidence>
<dbReference type="Gene3D" id="3.30.160.60">
    <property type="entry name" value="Classic Zinc Finger"/>
    <property type="match status" value="6"/>
</dbReference>
<feature type="binding site" evidence="6">
    <location>
        <position position="77"/>
    </location>
    <ligand>
        <name>Zn(2+)</name>
        <dbReference type="ChEBI" id="CHEBI:29105"/>
    </ligand>
</feature>
<keyword evidence="2" id="KW-0677">Repeat</keyword>
<dbReference type="GeneID" id="109424342"/>
<dbReference type="PANTHER" id="PTHR24379">
    <property type="entry name" value="KRAB AND ZINC FINGER DOMAIN-CONTAINING"/>
    <property type="match status" value="1"/>
</dbReference>
<feature type="binding site" evidence="6">
    <location>
        <position position="34"/>
    </location>
    <ligand>
        <name>Zn(2+)</name>
        <dbReference type="ChEBI" id="CHEBI:29105"/>
    </ligand>
</feature>
<dbReference type="Proteomes" id="UP000069940">
    <property type="component" value="Unassembled WGS sequence"/>
</dbReference>
<dbReference type="Pfam" id="PF00096">
    <property type="entry name" value="zf-C2H2"/>
    <property type="match status" value="1"/>
</dbReference>
<feature type="domain" description="C2H2-type" evidence="7">
    <location>
        <begin position="370"/>
        <end position="397"/>
    </location>
</feature>
<feature type="domain" description="C2H2-type" evidence="7">
    <location>
        <begin position="467"/>
        <end position="495"/>
    </location>
</feature>
<dbReference type="PROSITE" id="PS51915">
    <property type="entry name" value="ZAD"/>
    <property type="match status" value="1"/>
</dbReference>
<dbReference type="InterPro" id="IPR013087">
    <property type="entry name" value="Znf_C2H2_type"/>
</dbReference>
<reference evidence="9" key="2">
    <citation type="submission" date="2025-05" db="UniProtKB">
        <authorList>
            <consortium name="EnsemblMetazoa"/>
        </authorList>
    </citation>
    <scope>IDENTIFICATION</scope>
    <source>
        <strain evidence="9">Foshan</strain>
    </source>
</reference>
<organism evidence="9 10">
    <name type="scientific">Aedes albopictus</name>
    <name type="common">Asian tiger mosquito</name>
    <name type="synonym">Stegomyia albopicta</name>
    <dbReference type="NCBI Taxonomy" id="7160"/>
    <lineage>
        <taxon>Eukaryota</taxon>
        <taxon>Metazoa</taxon>
        <taxon>Ecdysozoa</taxon>
        <taxon>Arthropoda</taxon>
        <taxon>Hexapoda</taxon>
        <taxon>Insecta</taxon>
        <taxon>Pterygota</taxon>
        <taxon>Neoptera</taxon>
        <taxon>Endopterygota</taxon>
        <taxon>Diptera</taxon>
        <taxon>Nematocera</taxon>
        <taxon>Culicoidea</taxon>
        <taxon>Culicidae</taxon>
        <taxon>Culicinae</taxon>
        <taxon>Aedini</taxon>
        <taxon>Aedes</taxon>
        <taxon>Stegomyia</taxon>
    </lineage>
</organism>
<dbReference type="EnsemblMetazoa" id="AALFPA23_016681.R24342">
    <property type="protein sequence ID" value="AALFPA23_016681.P24342"/>
    <property type="gene ID" value="AALFPA23_016681"/>
</dbReference>
<feature type="binding site" evidence="6">
    <location>
        <position position="31"/>
    </location>
    <ligand>
        <name>Zn(2+)</name>
        <dbReference type="ChEBI" id="CHEBI:29105"/>
    </ligand>
</feature>
<proteinExistence type="predicted"/>
<dbReference type="InterPro" id="IPR012934">
    <property type="entry name" value="Znf_AD"/>
</dbReference>
<dbReference type="PROSITE" id="PS00028">
    <property type="entry name" value="ZINC_FINGER_C2H2_1"/>
    <property type="match status" value="6"/>
</dbReference>
<feature type="domain" description="C2H2-type" evidence="7">
    <location>
        <begin position="330"/>
        <end position="358"/>
    </location>
</feature>
<feature type="domain" description="C2H2-type" evidence="7">
    <location>
        <begin position="396"/>
        <end position="424"/>
    </location>
</feature>
<evidence type="ECO:0000256" key="3">
    <source>
        <dbReference type="ARBA" id="ARBA00022771"/>
    </source>
</evidence>
<dbReference type="Gene3D" id="3.40.1800.20">
    <property type="match status" value="1"/>
</dbReference>
<evidence type="ECO:0000259" key="8">
    <source>
        <dbReference type="PROSITE" id="PS51915"/>
    </source>
</evidence>
<dbReference type="SUPFAM" id="SSF57716">
    <property type="entry name" value="Glucocorticoid receptor-like (DNA-binding domain)"/>
    <property type="match status" value="1"/>
</dbReference>
<dbReference type="InterPro" id="IPR036236">
    <property type="entry name" value="Znf_C2H2_sf"/>
</dbReference>
<feature type="domain" description="ZAD" evidence="8">
    <location>
        <begin position="29"/>
        <end position="104"/>
    </location>
</feature>
<dbReference type="SUPFAM" id="SSF57667">
    <property type="entry name" value="beta-beta-alpha zinc fingers"/>
    <property type="match status" value="3"/>
</dbReference>
<evidence type="ECO:0000256" key="6">
    <source>
        <dbReference type="PROSITE-ProRule" id="PRU01263"/>
    </source>
</evidence>
<dbReference type="SMART" id="SM00868">
    <property type="entry name" value="zf-AD"/>
    <property type="match status" value="1"/>
</dbReference>
<evidence type="ECO:0000259" key="7">
    <source>
        <dbReference type="PROSITE" id="PS50157"/>
    </source>
</evidence>
<dbReference type="RefSeq" id="XP_029716615.2">
    <property type="nucleotide sequence ID" value="XM_029860755.2"/>
</dbReference>
<evidence type="ECO:0000256" key="4">
    <source>
        <dbReference type="ARBA" id="ARBA00022833"/>
    </source>
</evidence>
<protein>
    <recommendedName>
        <fullName evidence="11">C2h2-type zn-finger protein</fullName>
    </recommendedName>
</protein>
<dbReference type="Pfam" id="PF07776">
    <property type="entry name" value="zf-AD"/>
    <property type="match status" value="1"/>
</dbReference>
<dbReference type="SMART" id="SM00355">
    <property type="entry name" value="ZnF_C2H2"/>
    <property type="match status" value="10"/>
</dbReference>
<feature type="domain" description="C2H2-type" evidence="7">
    <location>
        <begin position="296"/>
        <end position="320"/>
    </location>
</feature>
<feature type="binding site" evidence="6">
    <location>
        <position position="80"/>
    </location>
    <ligand>
        <name>Zn(2+)</name>
        <dbReference type="ChEBI" id="CHEBI:29105"/>
    </ligand>
</feature>
<evidence type="ECO:0000256" key="1">
    <source>
        <dbReference type="ARBA" id="ARBA00022723"/>
    </source>
</evidence>
<dbReference type="Pfam" id="PF13894">
    <property type="entry name" value="zf-C2H2_4"/>
    <property type="match status" value="1"/>
</dbReference>
<reference evidence="10" key="1">
    <citation type="journal article" date="2015" name="Proc. Natl. Acad. Sci. U.S.A.">
        <title>Genome sequence of the Asian Tiger mosquito, Aedes albopictus, reveals insights into its biology, genetics, and evolution.</title>
        <authorList>
            <person name="Chen X.G."/>
            <person name="Jiang X."/>
            <person name="Gu J."/>
            <person name="Xu M."/>
            <person name="Wu Y."/>
            <person name="Deng Y."/>
            <person name="Zhang C."/>
            <person name="Bonizzoni M."/>
            <person name="Dermauw W."/>
            <person name="Vontas J."/>
            <person name="Armbruster P."/>
            <person name="Huang X."/>
            <person name="Yang Y."/>
            <person name="Zhang H."/>
            <person name="He W."/>
            <person name="Peng H."/>
            <person name="Liu Y."/>
            <person name="Wu K."/>
            <person name="Chen J."/>
            <person name="Lirakis M."/>
            <person name="Topalis P."/>
            <person name="Van Leeuwen T."/>
            <person name="Hall A.B."/>
            <person name="Jiang X."/>
            <person name="Thorpe C."/>
            <person name="Mueller R.L."/>
            <person name="Sun C."/>
            <person name="Waterhouse R.M."/>
            <person name="Yan G."/>
            <person name="Tu Z.J."/>
            <person name="Fang X."/>
            <person name="James A.A."/>
        </authorList>
    </citation>
    <scope>NUCLEOTIDE SEQUENCE [LARGE SCALE GENOMIC DNA]</scope>
    <source>
        <strain evidence="10">Foshan</strain>
    </source>
</reference>